<dbReference type="AlphaFoldDB" id="A0A1B1A3T1"/>
<proteinExistence type="predicted"/>
<dbReference type="Proteomes" id="UP000013243">
    <property type="component" value="Chromosome"/>
</dbReference>
<organism evidence="2 3">
    <name type="scientific">Tritonibacter mobilis F1926</name>
    <dbReference type="NCBI Taxonomy" id="1265309"/>
    <lineage>
        <taxon>Bacteria</taxon>
        <taxon>Pseudomonadati</taxon>
        <taxon>Pseudomonadota</taxon>
        <taxon>Alphaproteobacteria</taxon>
        <taxon>Rhodobacterales</taxon>
        <taxon>Paracoccaceae</taxon>
        <taxon>Tritonibacter</taxon>
    </lineage>
</organism>
<name>A0A1B1A3T1_9RHOB</name>
<accession>A0A1B1A3T1</accession>
<reference evidence="2 3" key="1">
    <citation type="journal article" date="2016" name="ISME J.">
        <title>Global occurrence and heterogeneity of the Roseobacter-clade species Ruegeria mobilis.</title>
        <authorList>
            <person name="Sonnenschein E."/>
            <person name="Gram L."/>
        </authorList>
    </citation>
    <scope>NUCLEOTIDE SEQUENCE [LARGE SCALE GENOMIC DNA]</scope>
    <source>
        <strain evidence="2 3">F1926</strain>
    </source>
</reference>
<feature type="chain" id="PRO_5008518352" evidence="1">
    <location>
        <begin position="25"/>
        <end position="226"/>
    </location>
</feature>
<dbReference type="OrthoDB" id="9912496at2"/>
<evidence type="ECO:0000256" key="1">
    <source>
        <dbReference type="SAM" id="SignalP"/>
    </source>
</evidence>
<feature type="signal peptide" evidence="1">
    <location>
        <begin position="1"/>
        <end position="24"/>
    </location>
</feature>
<evidence type="ECO:0000313" key="3">
    <source>
        <dbReference type="Proteomes" id="UP000013243"/>
    </source>
</evidence>
<evidence type="ECO:0000313" key="2">
    <source>
        <dbReference type="EMBL" id="ANP41176.1"/>
    </source>
</evidence>
<dbReference type="EMBL" id="CP015230">
    <property type="protein sequence ID" value="ANP41176.1"/>
    <property type="molecule type" value="Genomic_DNA"/>
</dbReference>
<sequence length="226" mass="24309">MTSTFQNRIASAVILLLGATSVLAEDNNDAVKSDASPQPFYSGSWRSVDVDKQWIINGLTERRLIKITCEGVSNDQEFPSFLLVTEAGEYRWPINESGAAFVEARQLALREAGAGQVVQCDWVAIRDSGALLDTVHVDVRPGDNILLGGFAKEREFSIAFYSTAGCSDLSAQLYIDNAPLVTVDNQPQLLTPNASYVGAGQVVEAKINGLCAQNAIPILAFSLAGR</sequence>
<keyword evidence="1" id="KW-0732">Signal</keyword>
<gene>
    <name evidence="2" type="ORF">K529_010410</name>
</gene>
<dbReference type="KEGG" id="rmb:K529_010410"/>
<protein>
    <submittedName>
        <fullName evidence="2">Uncharacterized protein</fullName>
    </submittedName>
</protein>